<feature type="domain" description="Peptidase C14 caspase" evidence="5">
    <location>
        <begin position="876"/>
        <end position="1137"/>
    </location>
</feature>
<dbReference type="Pfam" id="PF00400">
    <property type="entry name" value="WD40"/>
    <property type="match status" value="3"/>
</dbReference>
<dbReference type="Pfam" id="PF00656">
    <property type="entry name" value="Peptidase_C14"/>
    <property type="match status" value="1"/>
</dbReference>
<dbReference type="InterPro" id="IPR001680">
    <property type="entry name" value="WD40_rpt"/>
</dbReference>
<evidence type="ECO:0000313" key="6">
    <source>
        <dbReference type="EMBL" id="AFC23975.1"/>
    </source>
</evidence>
<feature type="repeat" description="WD" evidence="3">
    <location>
        <begin position="29"/>
        <end position="70"/>
    </location>
</feature>
<gene>
    <name evidence="6" type="ordered locus">SGRA_1240</name>
</gene>
<organism evidence="6 7">
    <name type="scientific">Saprospira grandis (strain Lewin)</name>
    <dbReference type="NCBI Taxonomy" id="984262"/>
    <lineage>
        <taxon>Bacteria</taxon>
        <taxon>Pseudomonadati</taxon>
        <taxon>Bacteroidota</taxon>
        <taxon>Saprospiria</taxon>
        <taxon>Saprospirales</taxon>
        <taxon>Saprospiraceae</taxon>
        <taxon>Saprospira</taxon>
    </lineage>
</organism>
<dbReference type="STRING" id="984262.SGRA_1240"/>
<dbReference type="PROSITE" id="PS50082">
    <property type="entry name" value="WD_REPEATS_2"/>
    <property type="match status" value="2"/>
</dbReference>
<dbReference type="KEGG" id="sgn:SGRA_1240"/>
<keyword evidence="7" id="KW-1185">Reference proteome</keyword>
<dbReference type="InterPro" id="IPR011047">
    <property type="entry name" value="Quinoprotein_ADH-like_sf"/>
</dbReference>
<dbReference type="PANTHER" id="PTHR19879">
    <property type="entry name" value="TRANSCRIPTION INITIATION FACTOR TFIID"/>
    <property type="match status" value="1"/>
</dbReference>
<evidence type="ECO:0000256" key="4">
    <source>
        <dbReference type="SAM" id="SignalP"/>
    </source>
</evidence>
<evidence type="ECO:0000256" key="3">
    <source>
        <dbReference type="PROSITE-ProRule" id="PRU00221"/>
    </source>
</evidence>
<evidence type="ECO:0000256" key="1">
    <source>
        <dbReference type="ARBA" id="ARBA00022574"/>
    </source>
</evidence>
<dbReference type="AlphaFoldDB" id="H6L4Q1"/>
<dbReference type="InterPro" id="IPR011600">
    <property type="entry name" value="Pept_C14_caspase"/>
</dbReference>
<dbReference type="Proteomes" id="UP000007519">
    <property type="component" value="Chromosome"/>
</dbReference>
<dbReference type="GO" id="GO:0006508">
    <property type="term" value="P:proteolysis"/>
    <property type="evidence" value="ECO:0007669"/>
    <property type="project" value="InterPro"/>
</dbReference>
<name>H6L4Q1_SAPGL</name>
<evidence type="ECO:0000256" key="2">
    <source>
        <dbReference type="ARBA" id="ARBA00022737"/>
    </source>
</evidence>
<dbReference type="Gene3D" id="3.40.50.1460">
    <property type="match status" value="1"/>
</dbReference>
<feature type="chain" id="PRO_5003604846" evidence="4">
    <location>
        <begin position="20"/>
        <end position="1143"/>
    </location>
</feature>
<reference evidence="6 7" key="1">
    <citation type="journal article" date="2012" name="Stand. Genomic Sci.">
        <title>Complete genome sequencing and analysis of Saprospira grandis str. Lewin, a predatory marine bacterium.</title>
        <authorList>
            <person name="Saw J.H."/>
            <person name="Yuryev A."/>
            <person name="Kanbe M."/>
            <person name="Hou S."/>
            <person name="Young A.G."/>
            <person name="Aizawa S."/>
            <person name="Alam M."/>
        </authorList>
    </citation>
    <scope>NUCLEOTIDE SEQUENCE [LARGE SCALE GENOMIC DNA]</scope>
    <source>
        <strain evidence="6 7">Lewin</strain>
    </source>
</reference>
<keyword evidence="2" id="KW-0677">Repeat</keyword>
<dbReference type="eggNOG" id="COG2319">
    <property type="taxonomic scope" value="Bacteria"/>
</dbReference>
<protein>
    <submittedName>
        <fullName evidence="6">WD-40 repeat protein</fullName>
    </submittedName>
</protein>
<dbReference type="SUPFAM" id="SSF50978">
    <property type="entry name" value="WD40 repeat-like"/>
    <property type="match status" value="1"/>
</dbReference>
<feature type="repeat" description="WD" evidence="3">
    <location>
        <begin position="633"/>
        <end position="674"/>
    </location>
</feature>
<dbReference type="InterPro" id="IPR015943">
    <property type="entry name" value="WD40/YVTN_repeat-like_dom_sf"/>
</dbReference>
<feature type="signal peptide" evidence="4">
    <location>
        <begin position="1"/>
        <end position="19"/>
    </location>
</feature>
<dbReference type="SMART" id="SM00320">
    <property type="entry name" value="WD40"/>
    <property type="match status" value="5"/>
</dbReference>
<dbReference type="Gene3D" id="2.130.10.10">
    <property type="entry name" value="YVTN repeat-like/Quinoprotein amine dehydrogenase"/>
    <property type="match status" value="3"/>
</dbReference>
<dbReference type="PROSITE" id="PS00678">
    <property type="entry name" value="WD_REPEATS_1"/>
    <property type="match status" value="1"/>
</dbReference>
<dbReference type="HOGENOM" id="CLU_277413_0_0_10"/>
<dbReference type="PANTHER" id="PTHR19879:SF9">
    <property type="entry name" value="TRANSCRIPTION INITIATION FACTOR TFIID SUBUNIT 5"/>
    <property type="match status" value="1"/>
</dbReference>
<keyword evidence="1 3" id="KW-0853">WD repeat</keyword>
<proteinExistence type="predicted"/>
<dbReference type="SUPFAM" id="SSF50998">
    <property type="entry name" value="Quinoprotein alcohol dehydrogenase-like"/>
    <property type="match status" value="1"/>
</dbReference>
<evidence type="ECO:0000313" key="7">
    <source>
        <dbReference type="Proteomes" id="UP000007519"/>
    </source>
</evidence>
<keyword evidence="4" id="KW-0732">Signal</keyword>
<evidence type="ECO:0000259" key="5">
    <source>
        <dbReference type="Pfam" id="PF00656"/>
    </source>
</evidence>
<dbReference type="SUPFAM" id="SSF52129">
    <property type="entry name" value="Caspase-like"/>
    <property type="match status" value="1"/>
</dbReference>
<dbReference type="eggNOG" id="COG4249">
    <property type="taxonomic scope" value="Bacteria"/>
</dbReference>
<dbReference type="InterPro" id="IPR036322">
    <property type="entry name" value="WD40_repeat_dom_sf"/>
</dbReference>
<dbReference type="PROSITE" id="PS50294">
    <property type="entry name" value="WD_REPEATS_REGION"/>
    <property type="match status" value="2"/>
</dbReference>
<sequence>MMRYFLFLLLLWSSGALLAQTEDIELVVSQGHHSNVRSLAFSEDGRFLATAGDDRSLRIWSMRLQQEYKVLWGHKAAITDVGFSKDGQFLVSIGSRLLCIWSIPEGKLLHQLEVDALGKRLQFSETKAGHVMVRLPEGIAWVDLKTGAIDYSPKPFMRNWSNWILGQKTARVIVPERPDSIWAYSLAGKREQLFVGKGSYYKLLLSPNEDYLAAYSGSRMAVDVWDYQSGKFIGSIEGLSPVQDFCFDISGKRLWIMDLHAECKVYSCPQLQEELVVNKKSWDKEGLGQGDLVQVNIGQQIRPSPNGQFMGLAITRTEVNRKTSKMNDLRGVQLVDAQTGKERGLFKGHFKWITQLGISPKGDKLLSINMGKTRGLRSWAIKKGEIERYIHSSQSLSQSQDKKQLALLEFHEKAQPELTVYQLPSFRKLAKKKLDNCSAFALSGDGQKIAALQVDVNLKNPLNNRFYYSIWKLPNYKLEQEIEIESKESALPIFKSLLLDSAGDYLLAAAQNQAYSLELSSQKRIRFALPSSATYWRMLCLHPQQPALLFAVTEVVYNQEKKRVEELSKLLLYNYKTGELIEEVNSPKEGVIQSATFSPDGQYLLTGQTAYQAVIDFDVLLWDWPQKQLLCQFKGHNGGINDLAFDPLGKKAYSCSEDGLIKAWDIEKCALAASFIGYNELDYLIISPENYYKTSRSNTAGLGFRYAGDLYTYDQFDLRFNRPDKVLAPFSDAPRKLNIYTKAWKKRVRRLGFTEEQLEQELELPQLQIVNQLQLPIFVEDSLIHFQITAFDQQQALKKLRIFVNGVPYPNAEGIELNNSPGDSLHQKLSIPLGQGPNKIQLSVVNAAGLESAKQSFQLAYQPKEKQTSQLYFLGLGVSEFKDSSRNLKYPKKDAHDLAQTLAEAQEKGQFHQLLLDPNMPIEQLQKSARAFMQQAKINDQIVFYISSHGLLDDSLNYYLALPNSQFDQPQNGSWAYDDMEQLLDGLPCRNRLLLLDACHSGEVDKEVETEKKSVSSFAQNILKRSKSGSTLIRPKTGLNNSFAYMKALFSDLEQQRGVTVISAAGGFELAYESDEWGNGLFTYALLEGIKSKKADLNNDGQIPILELRDFLSLRVLELSQGQQQPTARQSNVFNNFILYRYD</sequence>
<accession>H6L4Q1</accession>
<dbReference type="InterPro" id="IPR029030">
    <property type="entry name" value="Caspase-like_dom_sf"/>
</dbReference>
<dbReference type="EMBL" id="CP002831">
    <property type="protein sequence ID" value="AFC23975.1"/>
    <property type="molecule type" value="Genomic_DNA"/>
</dbReference>
<dbReference type="GO" id="GO:0004197">
    <property type="term" value="F:cysteine-type endopeptidase activity"/>
    <property type="evidence" value="ECO:0007669"/>
    <property type="project" value="InterPro"/>
</dbReference>
<dbReference type="InterPro" id="IPR019775">
    <property type="entry name" value="WD40_repeat_CS"/>
</dbReference>
<dbReference type="OrthoDB" id="1492850at2"/>